<evidence type="ECO:0000256" key="4">
    <source>
        <dbReference type="RuleBase" id="RU369062"/>
    </source>
</evidence>
<keyword evidence="2 4" id="KW-0808">Transferase</keyword>
<proteinExistence type="inferred from homology"/>
<dbReference type="Proteomes" id="UP000004030">
    <property type="component" value="Unassembled WGS sequence"/>
</dbReference>
<dbReference type="InterPro" id="IPR027417">
    <property type="entry name" value="P-loop_NTPase"/>
</dbReference>
<comment type="function">
    <text evidence="4">Uses inorganic polyphosphate (polyP) as a donor to convert GDP to GTP or ADP to ATP.</text>
</comment>
<dbReference type="SUPFAM" id="SSF52540">
    <property type="entry name" value="P-loop containing nucleoside triphosphate hydrolases"/>
    <property type="match status" value="1"/>
</dbReference>
<dbReference type="KEGG" id="npn:JI59_07680"/>
<evidence type="ECO:0000256" key="1">
    <source>
        <dbReference type="ARBA" id="ARBA00009924"/>
    </source>
</evidence>
<dbReference type="Pfam" id="PF03976">
    <property type="entry name" value="PPK2"/>
    <property type="match status" value="1"/>
</dbReference>
<evidence type="ECO:0000259" key="5">
    <source>
        <dbReference type="Pfam" id="PF03976"/>
    </source>
</evidence>
<name>G6EDQ9_9SPHN</name>
<keyword evidence="7" id="KW-1185">Reference proteome</keyword>
<reference evidence="6 7" key="1">
    <citation type="journal article" date="2012" name="J. Bacteriol.">
        <title>Genome sequence of benzo(a)pyrene-degrading bacterium Novosphingobium pentaromativorans US6-1.</title>
        <authorList>
            <person name="Luo Y.R."/>
            <person name="Kang S.G."/>
            <person name="Kim S.J."/>
            <person name="Kim M.R."/>
            <person name="Li N."/>
            <person name="Lee J.H."/>
            <person name="Kwon K.K."/>
        </authorList>
    </citation>
    <scope>NUCLEOTIDE SEQUENCE [LARGE SCALE GENOMIC DNA]</scope>
    <source>
        <strain evidence="6 7">US6-1</strain>
    </source>
</reference>
<comment type="similarity">
    <text evidence="1 4">Belongs to the polyphosphate kinase 2 (PPK2) family. Class I subfamily.</text>
</comment>
<dbReference type="PIRSF" id="PIRSF028756">
    <property type="entry name" value="PPK2_prd"/>
    <property type="match status" value="1"/>
</dbReference>
<dbReference type="InterPro" id="IPR022486">
    <property type="entry name" value="PPK2_PA0141"/>
</dbReference>
<evidence type="ECO:0000256" key="3">
    <source>
        <dbReference type="ARBA" id="ARBA00022777"/>
    </source>
</evidence>
<dbReference type="PATRIC" id="fig|1088721.3.peg.2450"/>
<evidence type="ECO:0000313" key="6">
    <source>
        <dbReference type="EMBL" id="EHJ60547.1"/>
    </source>
</evidence>
<dbReference type="OrthoDB" id="9775224at2"/>
<dbReference type="NCBIfam" id="TIGR03707">
    <property type="entry name" value="PPK2_P_aer"/>
    <property type="match status" value="1"/>
</dbReference>
<dbReference type="AlphaFoldDB" id="G6EDQ9"/>
<accession>G6EDQ9</accession>
<dbReference type="Gene3D" id="3.40.50.300">
    <property type="entry name" value="P-loop containing nucleotide triphosphate hydrolases"/>
    <property type="match status" value="1"/>
</dbReference>
<dbReference type="InterPro" id="IPR022488">
    <property type="entry name" value="PPK2-related"/>
</dbReference>
<dbReference type="GO" id="GO:0006793">
    <property type="term" value="P:phosphorus metabolic process"/>
    <property type="evidence" value="ECO:0007669"/>
    <property type="project" value="InterPro"/>
</dbReference>
<dbReference type="PANTHER" id="PTHR34383">
    <property type="entry name" value="POLYPHOSPHATE:AMP PHOSPHOTRANSFERASE-RELATED"/>
    <property type="match status" value="1"/>
</dbReference>
<protein>
    <recommendedName>
        <fullName evidence="4">ADP/GDP-polyphosphate phosphotransferase</fullName>
        <ecNumber evidence="4">2.7.4.-</ecNumber>
    </recommendedName>
    <alternativeName>
        <fullName evidence="4">Polyphosphate kinase PPK2</fullName>
    </alternativeName>
</protein>
<dbReference type="InterPro" id="IPR016898">
    <property type="entry name" value="Polyphosphate_phosphotransfera"/>
</dbReference>
<gene>
    <name evidence="6" type="ORF">NSU_2480</name>
</gene>
<comment type="caution">
    <text evidence="6">The sequence shown here is derived from an EMBL/GenBank/DDBJ whole genome shotgun (WGS) entry which is preliminary data.</text>
</comment>
<evidence type="ECO:0000256" key="2">
    <source>
        <dbReference type="ARBA" id="ARBA00022679"/>
    </source>
</evidence>
<sequence length="264" mass="30687">MGKKQKDKLGRKAYDKLLEPMEEELVGMARWAAATGARILVLFEGRDTAGKGGAINAIAAKLNPRQVHVIALSAPSERENGQWYFQRYVPHLPARGEIVLFDRSWYNRAGVEKVMGYATEPQVQAFLRDAPVFERMLVEDGILLFKYWLTCDQERQEERLFERLEDPLKRWKLSPVDLAARLKYEDYTKARAQMLKATHTRHAPWTLVDFNDQHRGRLTLIRDLLDRLPDTRVDPAPLEMEPLDHKPLKEKFDVLEPIRPFPEE</sequence>
<feature type="domain" description="Polyphosphate kinase-2-related" evidence="5">
    <location>
        <begin position="10"/>
        <end position="231"/>
    </location>
</feature>
<dbReference type="EMBL" id="AGFM01000037">
    <property type="protein sequence ID" value="EHJ60547.1"/>
    <property type="molecule type" value="Genomic_DNA"/>
</dbReference>
<comment type="subunit">
    <text evidence="4">Homotetramer.</text>
</comment>
<dbReference type="STRING" id="1088721.JI59_07680"/>
<dbReference type="RefSeq" id="WP_007013395.1">
    <property type="nucleotide sequence ID" value="NZ_AGFM01000037.1"/>
</dbReference>
<dbReference type="PANTHER" id="PTHR34383:SF1">
    <property type="entry name" value="ADP-POLYPHOSPHATE PHOSPHOTRANSFERASE"/>
    <property type="match status" value="1"/>
</dbReference>
<evidence type="ECO:0000313" key="7">
    <source>
        <dbReference type="Proteomes" id="UP000004030"/>
    </source>
</evidence>
<dbReference type="GO" id="GO:0008976">
    <property type="term" value="F:polyphosphate kinase activity"/>
    <property type="evidence" value="ECO:0007669"/>
    <property type="project" value="UniProtKB-UniRule"/>
</dbReference>
<organism evidence="6 7">
    <name type="scientific">Novosphingobium pentaromativorans US6-1</name>
    <dbReference type="NCBI Taxonomy" id="1088721"/>
    <lineage>
        <taxon>Bacteria</taxon>
        <taxon>Pseudomonadati</taxon>
        <taxon>Pseudomonadota</taxon>
        <taxon>Alphaproteobacteria</taxon>
        <taxon>Sphingomonadales</taxon>
        <taxon>Sphingomonadaceae</taxon>
        <taxon>Novosphingobium</taxon>
    </lineage>
</organism>
<keyword evidence="3 4" id="KW-0418">Kinase</keyword>
<dbReference type="EC" id="2.7.4.-" evidence="4"/>
<dbReference type="eggNOG" id="COG2326">
    <property type="taxonomic scope" value="Bacteria"/>
</dbReference>